<feature type="region of interest" description="Disordered" evidence="4">
    <location>
        <begin position="14"/>
        <end position="58"/>
    </location>
</feature>
<feature type="domain" description="GPI inositol-deacylase winged helix" evidence="5">
    <location>
        <begin position="604"/>
        <end position="679"/>
    </location>
</feature>
<dbReference type="InterPro" id="IPR054471">
    <property type="entry name" value="GPIID_WHD"/>
</dbReference>
<evidence type="ECO:0000313" key="7">
    <source>
        <dbReference type="EMBL" id="KAI1508069.1"/>
    </source>
</evidence>
<feature type="compositionally biased region" description="Polar residues" evidence="4">
    <location>
        <begin position="17"/>
        <end position="27"/>
    </location>
</feature>
<dbReference type="Gene3D" id="1.25.40.20">
    <property type="entry name" value="Ankyrin repeat-containing domain"/>
    <property type="match status" value="5"/>
</dbReference>
<protein>
    <submittedName>
        <fullName evidence="7">Ankyrin repeat protein</fullName>
    </submittedName>
</protein>
<evidence type="ECO:0000256" key="4">
    <source>
        <dbReference type="SAM" id="MobiDB-lite"/>
    </source>
</evidence>
<dbReference type="Pfam" id="PF12796">
    <property type="entry name" value="Ank_2"/>
    <property type="match status" value="3"/>
</dbReference>
<keyword evidence="8" id="KW-1185">Reference proteome</keyword>
<dbReference type="Pfam" id="PF24883">
    <property type="entry name" value="NPHP3_N"/>
    <property type="match status" value="1"/>
</dbReference>
<feature type="repeat" description="ANK" evidence="3">
    <location>
        <begin position="1058"/>
        <end position="1090"/>
    </location>
</feature>
<dbReference type="Gene3D" id="3.40.50.300">
    <property type="entry name" value="P-loop containing nucleotide triphosphate hydrolases"/>
    <property type="match status" value="1"/>
</dbReference>
<evidence type="ECO:0000256" key="1">
    <source>
        <dbReference type="ARBA" id="ARBA00022737"/>
    </source>
</evidence>
<keyword evidence="1" id="KW-0677">Repeat</keyword>
<dbReference type="InterPro" id="IPR002110">
    <property type="entry name" value="Ankyrin_rpt"/>
</dbReference>
<dbReference type="EMBL" id="NRDI02000029">
    <property type="protein sequence ID" value="KAI1508069.1"/>
    <property type="molecule type" value="Genomic_DNA"/>
</dbReference>
<dbReference type="PANTHER" id="PTHR24123:SF33">
    <property type="entry name" value="PROTEIN HOS4"/>
    <property type="match status" value="1"/>
</dbReference>
<organism evidence="7 8">
    <name type="scientific">Pyrenophora tritici-repentis</name>
    <dbReference type="NCBI Taxonomy" id="45151"/>
    <lineage>
        <taxon>Eukaryota</taxon>
        <taxon>Fungi</taxon>
        <taxon>Dikarya</taxon>
        <taxon>Ascomycota</taxon>
        <taxon>Pezizomycotina</taxon>
        <taxon>Dothideomycetes</taxon>
        <taxon>Pleosporomycetidae</taxon>
        <taxon>Pleosporales</taxon>
        <taxon>Pleosporineae</taxon>
        <taxon>Pleosporaceae</taxon>
        <taxon>Pyrenophora</taxon>
    </lineage>
</organism>
<accession>A0A922N021</accession>
<dbReference type="PROSITE" id="PS50088">
    <property type="entry name" value="ANK_REPEAT"/>
    <property type="match status" value="13"/>
</dbReference>
<proteinExistence type="predicted"/>
<dbReference type="InterPro" id="IPR027417">
    <property type="entry name" value="P-loop_NTPase"/>
</dbReference>
<feature type="repeat" description="ANK" evidence="3">
    <location>
        <begin position="1091"/>
        <end position="1123"/>
    </location>
</feature>
<feature type="repeat" description="ANK" evidence="3">
    <location>
        <begin position="992"/>
        <end position="1024"/>
    </location>
</feature>
<feature type="repeat" description="ANK" evidence="3">
    <location>
        <begin position="962"/>
        <end position="991"/>
    </location>
</feature>
<feature type="repeat" description="ANK" evidence="3">
    <location>
        <begin position="926"/>
        <end position="958"/>
    </location>
</feature>
<evidence type="ECO:0000259" key="6">
    <source>
        <dbReference type="Pfam" id="PF24883"/>
    </source>
</evidence>
<dbReference type="Pfam" id="PF22939">
    <property type="entry name" value="WHD_GPIID"/>
    <property type="match status" value="1"/>
</dbReference>
<comment type="caution">
    <text evidence="7">The sequence shown here is derived from an EMBL/GenBank/DDBJ whole genome shotgun (WGS) entry which is preliminary data.</text>
</comment>
<feature type="repeat" description="ANK" evidence="3">
    <location>
        <begin position="893"/>
        <end position="925"/>
    </location>
</feature>
<feature type="repeat" description="ANK" evidence="3">
    <location>
        <begin position="860"/>
        <end position="892"/>
    </location>
</feature>
<dbReference type="Proteomes" id="UP000249757">
    <property type="component" value="Unassembled WGS sequence"/>
</dbReference>
<feature type="repeat" description="ANK" evidence="3">
    <location>
        <begin position="1160"/>
        <end position="1189"/>
    </location>
</feature>
<dbReference type="InterPro" id="IPR056884">
    <property type="entry name" value="NPHP3-like_N"/>
</dbReference>
<dbReference type="PROSITE" id="PS50297">
    <property type="entry name" value="ANK_REP_REGION"/>
    <property type="match status" value="13"/>
</dbReference>
<dbReference type="PRINTS" id="PR01415">
    <property type="entry name" value="ANKYRIN"/>
</dbReference>
<dbReference type="InterPro" id="IPR036770">
    <property type="entry name" value="Ankyrin_rpt-contain_sf"/>
</dbReference>
<dbReference type="SUPFAM" id="SSF48403">
    <property type="entry name" value="Ankyrin repeat"/>
    <property type="match status" value="2"/>
</dbReference>
<feature type="domain" description="Nephrocystin 3-like N-terminal" evidence="6">
    <location>
        <begin position="320"/>
        <end position="482"/>
    </location>
</feature>
<dbReference type="SUPFAM" id="SSF52540">
    <property type="entry name" value="P-loop containing nucleoside triphosphate hydrolases"/>
    <property type="match status" value="1"/>
</dbReference>
<feature type="repeat" description="ANK" evidence="3">
    <location>
        <begin position="1190"/>
        <end position="1222"/>
    </location>
</feature>
<dbReference type="Pfam" id="PF13637">
    <property type="entry name" value="Ank_4"/>
    <property type="match status" value="3"/>
</dbReference>
<feature type="repeat" description="ANK" evidence="3">
    <location>
        <begin position="1127"/>
        <end position="1156"/>
    </location>
</feature>
<feature type="repeat" description="ANK" evidence="3">
    <location>
        <begin position="1025"/>
        <end position="1057"/>
    </location>
</feature>
<feature type="repeat" description="ANK" evidence="3">
    <location>
        <begin position="1256"/>
        <end position="1288"/>
    </location>
</feature>
<dbReference type="SMART" id="SM00248">
    <property type="entry name" value="ANK"/>
    <property type="match status" value="14"/>
</dbReference>
<keyword evidence="2 3" id="KW-0040">ANK repeat</keyword>
<sequence length="1289" mass="141126">MRKRDRIQNRVRALLASDTNVTHSAPPTRTAPLPSAQQTASPRAPLPSSPPCLTRSSAGLSAATTSHSLVLEKALAKALEKLPEAERAVFAQASKTIDEQTLLFRVQTYDATHKDDSLFRPHAERLSKLLDLLNRFMGGVAIGIQASPEISSLVVGSVRVVIDLALKFTMYFSKLTDMICTFEDYLGPLAEYARAADVNLVETTVVNAYANVLGFSYKARRVFVDANGDQRKWISLRAFMRQHWETFESEFATIKEDLQHHLDVLLHSVQSLHFDFSRKAEQARRRAEERRERSAFLAWVSSIDFEKTHQDIYAKKHEKTCGWLIIEPKYQQWFNSPASSLLWCHGKPGIGKSVLASSVIEDITTTIGLREDAGLCFVYYNYQNTQLKELHQIVATLLKQLCQRKDQLPRDLLQTKQEALSPSLVGTQERFISLVEDLSQVYVVFDALDECPEQERGDILGFITGIVRAQVGCQVKVFVTSRNEMDIAKAFGDKHIPTIQIQTENVTADIEAFARSQVTKLQAGENGKTLYITNNRLKEKIIQTLAAKAEGMFLWVNLQLDSLCQASKAQKDRVVEAALEALPQGLLDTYVRILERIEAQSPYMRDLALKCLAWTVYARRPLSTRELQLALAINPTCTAQQDLQTDSPQVILEACGNILEEANGSIRPIHFTVQEFLTTTITELSQHTIRAQLLDPTSMHRRLSLVCLAYIRLTAFDKPAQHSLGLYMRLQKDVLAGYACQSFDYHISNGNESSVDVIDQLEALLRQESAYLASVLQIKVLRDGHGYYAVIQRFNGMNFPVTPGTIVYSTSLYNIPTVRQRWVDQTPPIYALHLAASAGLTSAVIRLLEGGYNVDEKDGHESTSLYYACLNGDVDVVQVLIDKNAEVNAQGGYYGNALQAASARGYEQIVKMLLDKGADVNAQGGRYGNALQAASFGGHEQVVKMLLDKGANVNAQGGLYGNALQAASARGYEQIVKMLLDKGADVNAQGGYYGNALQAASFGGHEQVVKMLLDKGANVNAQGKHYGNALHAASFGGYEHVVKMLLDKGADVNAQGGKHGNALQAASFGGHEQVVKMLLDKGADVNAQGGRYGNALQAASFGGHEQVVKMLLDKGANVNAQGGLYGNALQAASARGYEQIVKMLLDKGADVNAQGGCYGNALQAASERGHEQVVKMLLDKGANVNAQGKHYGNALHAASFGGYEHVVKMLLDKGADVNAQGGKHGNALQAASERGHEQVAKMLLHKGANVNAQGGRYGNALQAASERGHEQVVKMLLDKDADINARSGP</sequence>
<gene>
    <name evidence="7" type="ORF">Ptr86124_012991</name>
</gene>
<reference evidence="8" key="1">
    <citation type="journal article" date="2022" name="Microb. Genom.">
        <title>A global pangenome for the wheat fungal pathogen Pyrenophora tritici-repentis and prediction of effector protein structural homology.</title>
        <authorList>
            <person name="Moolhuijzen P.M."/>
            <person name="See P.T."/>
            <person name="Shi G."/>
            <person name="Powell H.R."/>
            <person name="Cockram J."/>
            <person name="Jorgensen L.N."/>
            <person name="Benslimane H."/>
            <person name="Strelkov S.E."/>
            <person name="Turner J."/>
            <person name="Liu Z."/>
            <person name="Moffat C.S."/>
        </authorList>
    </citation>
    <scope>NUCLEOTIDE SEQUENCE [LARGE SCALE GENOMIC DNA]</scope>
</reference>
<dbReference type="PANTHER" id="PTHR24123">
    <property type="entry name" value="ANKYRIN REPEAT-CONTAINING"/>
    <property type="match status" value="1"/>
</dbReference>
<dbReference type="InterPro" id="IPR051165">
    <property type="entry name" value="Multifunctional_ANK_Repeat"/>
</dbReference>
<evidence type="ECO:0000259" key="5">
    <source>
        <dbReference type="Pfam" id="PF22939"/>
    </source>
</evidence>
<evidence type="ECO:0000256" key="2">
    <source>
        <dbReference type="ARBA" id="ARBA00023043"/>
    </source>
</evidence>
<evidence type="ECO:0000256" key="3">
    <source>
        <dbReference type="PROSITE-ProRule" id="PRU00023"/>
    </source>
</evidence>
<name>A0A922N021_9PLEO</name>
<feature type="repeat" description="ANK" evidence="3">
    <location>
        <begin position="1223"/>
        <end position="1255"/>
    </location>
</feature>
<evidence type="ECO:0000313" key="8">
    <source>
        <dbReference type="Proteomes" id="UP000249757"/>
    </source>
</evidence>